<feature type="domain" description="Bin3-type SAM" evidence="7">
    <location>
        <begin position="1"/>
        <end position="217"/>
    </location>
</feature>
<dbReference type="STRING" id="74873.A0A084VP29"/>
<protein>
    <recommendedName>
        <fullName evidence="6">RNA methyltransferase</fullName>
        <ecNumber evidence="6">2.1.1.-</ecNumber>
    </recommendedName>
</protein>
<evidence type="ECO:0000313" key="10">
    <source>
        <dbReference type="Proteomes" id="UP000030765"/>
    </source>
</evidence>
<reference evidence="8 10" key="1">
    <citation type="journal article" date="2014" name="BMC Genomics">
        <title>Genome sequence of Anopheles sinensis provides insight into genetics basis of mosquito competence for malaria parasites.</title>
        <authorList>
            <person name="Zhou D."/>
            <person name="Zhang D."/>
            <person name="Ding G."/>
            <person name="Shi L."/>
            <person name="Hou Q."/>
            <person name="Ye Y."/>
            <person name="Xu Y."/>
            <person name="Zhou H."/>
            <person name="Xiong C."/>
            <person name="Li S."/>
            <person name="Yu J."/>
            <person name="Hong S."/>
            <person name="Yu X."/>
            <person name="Zou P."/>
            <person name="Chen C."/>
            <person name="Chang X."/>
            <person name="Wang W."/>
            <person name="Lv Y."/>
            <person name="Sun Y."/>
            <person name="Ma L."/>
            <person name="Shen B."/>
            <person name="Zhu C."/>
        </authorList>
    </citation>
    <scope>NUCLEOTIDE SEQUENCE [LARGE SCALE GENOMIC DNA]</scope>
</reference>
<gene>
    <name evidence="8" type="ORF">ZHAS_00007414</name>
</gene>
<dbReference type="AlphaFoldDB" id="A0A084VP29"/>
<reference evidence="9" key="2">
    <citation type="submission" date="2020-05" db="UniProtKB">
        <authorList>
            <consortium name="EnsemblMetazoa"/>
        </authorList>
    </citation>
    <scope>IDENTIFICATION</scope>
</reference>
<accession>A0A084VP29</accession>
<dbReference type="EnsemblMetazoa" id="ASIC007414-RA">
    <property type="protein sequence ID" value="ASIC007414-PA"/>
    <property type="gene ID" value="ASIC007414"/>
</dbReference>
<evidence type="ECO:0000256" key="2">
    <source>
        <dbReference type="ARBA" id="ARBA00022603"/>
    </source>
</evidence>
<evidence type="ECO:0000256" key="4">
    <source>
        <dbReference type="ARBA" id="ARBA00022691"/>
    </source>
</evidence>
<dbReference type="EMBL" id="ATLV01014971">
    <property type="status" value="NOT_ANNOTATED_CDS"/>
    <property type="molecule type" value="Genomic_DNA"/>
</dbReference>
<sequence>MLENELTSVWTQVQREFTRDENVMMHMLDVGCNEGQFTNKVHRIVQKVTGQKFRTLGVDIDAVLCDRARSNYAEIEFVTGNVLEIVTSGDATDVIQQHMQRSNIMKFDVICCFSVLMYIHLNGGDEGLRAVLDYLCSKGKLLILELQSWKKYLEQKRRLKRDGGDEYPQFEGLIWRGNEGKLEGFIKDYIITKGFDLVLESSEKNKFNRQLLYFKAR</sequence>
<name>A0A084VP29_ANOSI</name>
<dbReference type="CDD" id="cd02440">
    <property type="entry name" value="AdoMet_MTases"/>
    <property type="match status" value="1"/>
</dbReference>
<dbReference type="GO" id="GO:0008171">
    <property type="term" value="F:O-methyltransferase activity"/>
    <property type="evidence" value="ECO:0007669"/>
    <property type="project" value="UniProtKB-UniRule"/>
</dbReference>
<comment type="similarity">
    <text evidence="1 6">Belongs to the methyltransferase superfamily.</text>
</comment>
<dbReference type="InterPro" id="IPR010675">
    <property type="entry name" value="Bin3_C"/>
</dbReference>
<evidence type="ECO:0000259" key="7">
    <source>
        <dbReference type="PROSITE" id="PS51515"/>
    </source>
</evidence>
<evidence type="ECO:0000256" key="3">
    <source>
        <dbReference type="ARBA" id="ARBA00022679"/>
    </source>
</evidence>
<evidence type="ECO:0000256" key="1">
    <source>
        <dbReference type="ARBA" id="ARBA00008361"/>
    </source>
</evidence>
<dbReference type="PANTHER" id="PTHR12315">
    <property type="entry name" value="BICOID-INTERACTING PROTEIN RELATED"/>
    <property type="match status" value="1"/>
</dbReference>
<dbReference type="PANTHER" id="PTHR12315:SF0">
    <property type="entry name" value="7SK SNRNA METHYLPHOSPHATE CAPPING ENZYME"/>
    <property type="match status" value="1"/>
</dbReference>
<dbReference type="Pfam" id="PF06859">
    <property type="entry name" value="Bin3"/>
    <property type="match status" value="1"/>
</dbReference>
<dbReference type="GO" id="GO:0008173">
    <property type="term" value="F:RNA methyltransferase activity"/>
    <property type="evidence" value="ECO:0007669"/>
    <property type="project" value="UniProtKB-UniRule"/>
</dbReference>
<evidence type="ECO:0000313" key="8">
    <source>
        <dbReference type="EMBL" id="KFB39723.1"/>
    </source>
</evidence>
<dbReference type="Gene3D" id="3.40.50.150">
    <property type="entry name" value="Vaccinia Virus protein VP39"/>
    <property type="match status" value="1"/>
</dbReference>
<keyword evidence="10" id="KW-1185">Reference proteome</keyword>
<dbReference type="GO" id="GO:0040031">
    <property type="term" value="P:snRNA modification"/>
    <property type="evidence" value="ECO:0007669"/>
    <property type="project" value="TreeGrafter"/>
</dbReference>
<organism evidence="8">
    <name type="scientific">Anopheles sinensis</name>
    <name type="common">Mosquito</name>
    <dbReference type="NCBI Taxonomy" id="74873"/>
    <lineage>
        <taxon>Eukaryota</taxon>
        <taxon>Metazoa</taxon>
        <taxon>Ecdysozoa</taxon>
        <taxon>Arthropoda</taxon>
        <taxon>Hexapoda</taxon>
        <taxon>Insecta</taxon>
        <taxon>Pterygota</taxon>
        <taxon>Neoptera</taxon>
        <taxon>Endopterygota</taxon>
        <taxon>Diptera</taxon>
        <taxon>Nematocera</taxon>
        <taxon>Culicoidea</taxon>
        <taxon>Culicidae</taxon>
        <taxon>Anophelinae</taxon>
        <taxon>Anopheles</taxon>
    </lineage>
</organism>
<dbReference type="GO" id="GO:0017069">
    <property type="term" value="F:snRNA binding"/>
    <property type="evidence" value="ECO:0007669"/>
    <property type="project" value="TreeGrafter"/>
</dbReference>
<dbReference type="OMA" id="CIIIEPQ"/>
<keyword evidence="3 6" id="KW-0808">Transferase</keyword>
<evidence type="ECO:0000256" key="5">
    <source>
        <dbReference type="PROSITE-ProRule" id="PRU00848"/>
    </source>
</evidence>
<dbReference type="VEuPathDB" id="VectorBase:ASIC007414"/>
<dbReference type="Proteomes" id="UP000030765">
    <property type="component" value="Unassembled WGS sequence"/>
</dbReference>
<dbReference type="SUPFAM" id="SSF53335">
    <property type="entry name" value="S-adenosyl-L-methionine-dependent methyltransferases"/>
    <property type="match status" value="1"/>
</dbReference>
<evidence type="ECO:0000313" key="9">
    <source>
        <dbReference type="EnsemblMetazoa" id="ASIC007414-PA"/>
    </source>
</evidence>
<dbReference type="PROSITE" id="PS51515">
    <property type="entry name" value="BIN3_SAM"/>
    <property type="match status" value="1"/>
</dbReference>
<dbReference type="InterPro" id="IPR024160">
    <property type="entry name" value="BIN3_SAM-bd_dom"/>
</dbReference>
<keyword evidence="4 5" id="KW-0949">S-adenosyl-L-methionine</keyword>
<keyword evidence="2 6" id="KW-0489">Methyltransferase</keyword>
<evidence type="ECO:0000256" key="6">
    <source>
        <dbReference type="RuleBase" id="RU367087"/>
    </source>
</evidence>
<dbReference type="GO" id="GO:0032259">
    <property type="term" value="P:methylation"/>
    <property type="evidence" value="ECO:0007669"/>
    <property type="project" value="UniProtKB-KW"/>
</dbReference>
<proteinExistence type="inferred from homology"/>
<dbReference type="InterPro" id="IPR039772">
    <property type="entry name" value="Bin3-like"/>
</dbReference>
<dbReference type="InterPro" id="IPR029063">
    <property type="entry name" value="SAM-dependent_MTases_sf"/>
</dbReference>
<dbReference type="OrthoDB" id="273070at2759"/>
<dbReference type="EMBL" id="KE524999">
    <property type="protein sequence ID" value="KFB39723.1"/>
    <property type="molecule type" value="Genomic_DNA"/>
</dbReference>
<dbReference type="EC" id="2.1.1.-" evidence="6"/>